<feature type="compositionally biased region" description="Acidic residues" evidence="1">
    <location>
        <begin position="234"/>
        <end position="249"/>
    </location>
</feature>
<accession>A0AA97NS84</accession>
<feature type="compositionally biased region" description="Low complexity" evidence="1">
    <location>
        <begin position="341"/>
        <end position="354"/>
    </location>
</feature>
<dbReference type="AlphaFoldDB" id="A0AA97NS84"/>
<dbReference type="EMBL" id="JH793455">
    <property type="protein sequence ID" value="ELQ35409.1"/>
    <property type="molecule type" value="Genomic_DNA"/>
</dbReference>
<dbReference type="GO" id="GO:0005634">
    <property type="term" value="C:nucleus"/>
    <property type="evidence" value="ECO:0007669"/>
    <property type="project" value="TreeGrafter"/>
</dbReference>
<feature type="compositionally biased region" description="Acidic residues" evidence="1">
    <location>
        <begin position="70"/>
        <end position="81"/>
    </location>
</feature>
<sequence length="579" mass="63226">MAPKATALEAALKNAVRNLYEEVGDQISVNAVRKQAEDEMGLDEGFFVSEDWKARSKTIIKEAMDTVLNEGEEDDEPEPEPEPARAKPKAQTKRSKTTLKRESSGSEEPPATKRRKREAAPVATKKKAIKKDTSSSDLSELSELSDADEPPAKNKRATKKASTKMTKAKRSVNSDEESDNSNGETSDVNMSEGSEGEAEPKPKPKPKATKPRKRATAVASKKKGKQPIASKDDCADEKEEVPDMDDKVEEDSAKEVSPKAKPEQAASPKQSKDTKDTTKQEDSEDSPLSDVQSPSGDEKENKQAVDDDSDSSMSIVYDEPPRRKKGKSKVPAEPKAKKAARGSSSKKTTAADAASPDELEIKKLQGQLSKCGIRKIWAFELKQYGDDSKAKIKHLRGALRDIGMDGRFSEAKAREIKEMRELAADLEAVQEMDKAWGVGGRASRSRAAASNTKKKLAEDSEDNDGDGEDGAGKKSDAGSDNEDDENVKTFSKGRGSAKYHSDLAFSGMRANRTERGKQDIKKRIEPALSIFLQRMRSNQSTVEVSHTSWQLGILSHLTAFILCAIKLKTATEPINNTAL</sequence>
<dbReference type="Proteomes" id="UP000011086">
    <property type="component" value="Unassembled WGS sequence"/>
</dbReference>
<evidence type="ECO:0000313" key="2">
    <source>
        <dbReference type="EMBL" id="ELQ35409.1"/>
    </source>
</evidence>
<proteinExistence type="predicted"/>
<reference evidence="2" key="1">
    <citation type="journal article" date="2012" name="PLoS Genet.">
        <title>Comparative analysis of the genomes of two field isolates of the rice blast fungus Magnaporthe oryzae.</title>
        <authorList>
            <person name="Xue M."/>
            <person name="Yang J."/>
            <person name="Li Z."/>
            <person name="Hu S."/>
            <person name="Yao N."/>
            <person name="Dean R.A."/>
            <person name="Zhao W."/>
            <person name="Shen M."/>
            <person name="Zhang H."/>
            <person name="Li C."/>
            <person name="Liu L."/>
            <person name="Cao L."/>
            <person name="Xu X."/>
            <person name="Xing Y."/>
            <person name="Hsiang T."/>
            <person name="Zhang Z."/>
            <person name="Xu J.R."/>
            <person name="Peng Y.L."/>
        </authorList>
    </citation>
    <scope>NUCLEOTIDE SEQUENCE</scope>
    <source>
        <strain evidence="2">Y34</strain>
    </source>
</reference>
<evidence type="ECO:0000256" key="1">
    <source>
        <dbReference type="SAM" id="MobiDB-lite"/>
    </source>
</evidence>
<feature type="region of interest" description="Disordered" evidence="1">
    <location>
        <begin position="437"/>
        <end position="495"/>
    </location>
</feature>
<feature type="compositionally biased region" description="Basic residues" evidence="1">
    <location>
        <begin position="153"/>
        <end position="170"/>
    </location>
</feature>
<feature type="region of interest" description="Disordered" evidence="1">
    <location>
        <begin position="64"/>
        <end position="357"/>
    </location>
</feature>
<feature type="compositionally biased region" description="Basic and acidic residues" evidence="1">
    <location>
        <begin position="250"/>
        <end position="262"/>
    </location>
</feature>
<organism evidence="2">
    <name type="scientific">Pyricularia oryzae (strain Y34)</name>
    <name type="common">Rice blast fungus</name>
    <name type="synonym">Magnaporthe oryzae</name>
    <dbReference type="NCBI Taxonomy" id="1143189"/>
    <lineage>
        <taxon>Eukaryota</taxon>
        <taxon>Fungi</taxon>
        <taxon>Dikarya</taxon>
        <taxon>Ascomycota</taxon>
        <taxon>Pezizomycotina</taxon>
        <taxon>Sordariomycetes</taxon>
        <taxon>Sordariomycetidae</taxon>
        <taxon>Magnaporthales</taxon>
        <taxon>Pyriculariaceae</taxon>
        <taxon>Pyricularia</taxon>
    </lineage>
</organism>
<evidence type="ECO:0008006" key="3">
    <source>
        <dbReference type="Google" id="ProtNLM"/>
    </source>
</evidence>
<feature type="compositionally biased region" description="Basic residues" evidence="1">
    <location>
        <begin position="86"/>
        <end position="98"/>
    </location>
</feature>
<dbReference type="PANTHER" id="PTHR15410">
    <property type="entry name" value="HIRA-INTERACTING PROTEIN 3"/>
    <property type="match status" value="1"/>
</dbReference>
<name>A0AA97NS84_PYRO3</name>
<feature type="compositionally biased region" description="Basic residues" evidence="1">
    <location>
        <begin position="203"/>
        <end position="225"/>
    </location>
</feature>
<feature type="compositionally biased region" description="Basic and acidic residues" evidence="1">
    <location>
        <begin position="270"/>
        <end position="281"/>
    </location>
</feature>
<feature type="compositionally biased region" description="Low complexity" evidence="1">
    <location>
        <begin position="441"/>
        <end position="450"/>
    </location>
</feature>
<feature type="compositionally biased region" description="Basic and acidic residues" evidence="1">
    <location>
        <begin position="296"/>
        <end position="305"/>
    </location>
</feature>
<protein>
    <recommendedName>
        <fullName evidence="3">Transcriptional regulator</fullName>
    </recommendedName>
</protein>
<gene>
    <name evidence="2" type="ORF">OOU_Y34scaffold00709g10</name>
</gene>
<dbReference type="InterPro" id="IPR037647">
    <property type="entry name" value="HIRIP3"/>
</dbReference>
<dbReference type="PANTHER" id="PTHR15410:SF2">
    <property type="entry name" value="HIRA-INTERACTING PROTEIN 3"/>
    <property type="match status" value="1"/>
</dbReference>
<feature type="compositionally biased region" description="Acidic residues" evidence="1">
    <location>
        <begin position="459"/>
        <end position="469"/>
    </location>
</feature>